<dbReference type="RefSeq" id="XP_827720.1">
    <property type="nucleotide sequence ID" value="XM_822627.1"/>
</dbReference>
<keyword evidence="1" id="KW-0472">Membrane</keyword>
<protein>
    <submittedName>
        <fullName evidence="2">Uncharacterized protein</fullName>
    </submittedName>
</protein>
<accession>Q38CT0</accession>
<proteinExistence type="predicted"/>
<dbReference type="PaxDb" id="5691-EAN77390"/>
<name>Q38CT0_TRYB2</name>
<dbReference type="AlphaFoldDB" id="Q38CT0"/>
<gene>
    <name evidence="2" type="ORF">Tb09.v1.0850</name>
</gene>
<keyword evidence="1" id="KW-0812">Transmembrane</keyword>
<dbReference type="Proteomes" id="UP000008524">
    <property type="component" value="Chromosome 9"/>
</dbReference>
<evidence type="ECO:0000313" key="2">
    <source>
        <dbReference type="EMBL" id="EAN77390.1"/>
    </source>
</evidence>
<reference evidence="2 3" key="1">
    <citation type="journal article" date="2005" name="Science">
        <title>Comparative genomics of trypanosomatid parasitic protozoa.</title>
        <authorList>
            <person name="El-Sayed N.M."/>
            <person name="Myler P.J."/>
            <person name="Blandin G."/>
            <person name="Berriman M."/>
            <person name="Crabtree J."/>
            <person name="Aggarwal G."/>
            <person name="Caler E."/>
            <person name="Renauld H."/>
            <person name="Worthey E.A."/>
            <person name="Hertz-Fowler C."/>
            <person name="Ghedin E."/>
            <person name="Peacock C."/>
            <person name="Bartholomeu D.C."/>
            <person name="Haas B.J."/>
            <person name="Tran A.N."/>
            <person name="Wortman J.R."/>
            <person name="Alsmark U.C."/>
            <person name="Angiuoli S."/>
            <person name="Anupama A."/>
            <person name="Badger J."/>
            <person name="Bringaud F."/>
            <person name="Cadag E."/>
            <person name="Carlton J.M."/>
            <person name="Cerqueira G.C."/>
            <person name="Creasy T."/>
            <person name="Delcher A.L."/>
            <person name="Djikeng A."/>
            <person name="Embley T.M."/>
            <person name="Hauser C."/>
            <person name="Ivens A.C."/>
            <person name="Kummerfeld S.K."/>
            <person name="Pereira-Leal J.B."/>
            <person name="Nilsson D."/>
            <person name="Peterson J."/>
            <person name="Salzberg S.L."/>
            <person name="Shallom J."/>
            <person name="Silva J.C."/>
            <person name="Sundaram J."/>
            <person name="Westenberger S."/>
            <person name="White O."/>
            <person name="Melville S.E."/>
            <person name="Donelson J.E."/>
            <person name="Andersson B."/>
            <person name="Stuart K.D."/>
            <person name="Hall N."/>
        </authorList>
    </citation>
    <scope>NUCLEOTIDE SEQUENCE [LARGE SCALE GENOMIC DNA]</scope>
    <source>
        <strain evidence="2 3">927/4 GUTat10.1</strain>
    </source>
</reference>
<feature type="transmembrane region" description="Helical" evidence="1">
    <location>
        <begin position="34"/>
        <end position="61"/>
    </location>
</feature>
<dbReference type="InParanoid" id="Q38CT0"/>
<dbReference type="GeneID" id="3661259"/>
<keyword evidence="3" id="KW-1185">Reference proteome</keyword>
<dbReference type="EMBL" id="CM000207">
    <property type="protein sequence ID" value="EAN77390.1"/>
    <property type="molecule type" value="Genomic_DNA"/>
</dbReference>
<evidence type="ECO:0000313" key="3">
    <source>
        <dbReference type="Proteomes" id="UP000008524"/>
    </source>
</evidence>
<sequence length="98" mass="11575">MFTCCTNFTPLFSYILFFFAQFHAASVSVQIIIIKIIIITIIIIIIMQKAAVLTHIYIYIYRNILDKRNEMVMKTQKTKKKERLNKMLKVADNVKRKS</sequence>
<organism evidence="2 3">
    <name type="scientific">Trypanosoma brucei brucei (strain 927/4 GUTat10.1)</name>
    <dbReference type="NCBI Taxonomy" id="185431"/>
    <lineage>
        <taxon>Eukaryota</taxon>
        <taxon>Discoba</taxon>
        <taxon>Euglenozoa</taxon>
        <taxon>Kinetoplastea</taxon>
        <taxon>Metakinetoplastina</taxon>
        <taxon>Trypanosomatida</taxon>
        <taxon>Trypanosomatidae</taxon>
        <taxon>Trypanosoma</taxon>
    </lineage>
</organism>
<evidence type="ECO:0000256" key="1">
    <source>
        <dbReference type="SAM" id="Phobius"/>
    </source>
</evidence>
<keyword evidence="1" id="KW-1133">Transmembrane helix</keyword>
<dbReference type="KEGG" id="tbr:Tb09.v1.0850"/>
<reference evidence="2 3" key="2">
    <citation type="journal article" date="2005" name="Science">
        <title>The genome of the African trypanosome Trypanosoma brucei.</title>
        <authorList>
            <person name="Berriman M."/>
            <person name="Ghedin E."/>
            <person name="Hertz-Fowler C."/>
            <person name="Blandin G."/>
            <person name="Renauld H."/>
            <person name="Bartholomeu D.C."/>
            <person name="Lennard N.J."/>
            <person name="Caler E."/>
            <person name="Hamlin N.E."/>
            <person name="Haas B."/>
            <person name="Bohme U."/>
            <person name="Hannick L."/>
            <person name="Aslett M.A."/>
            <person name="Shallom J."/>
            <person name="Marcello L."/>
            <person name="Hou L."/>
            <person name="Wickstead B."/>
            <person name="Alsmark U.C."/>
            <person name="Arrowsmith C."/>
            <person name="Atkin R.J."/>
            <person name="Barron A.J."/>
            <person name="Bringaud F."/>
            <person name="Brooks K."/>
            <person name="Carrington M."/>
            <person name="Cherevach I."/>
            <person name="Chillingworth T.J."/>
            <person name="Churcher C."/>
            <person name="Clark L.N."/>
            <person name="Corton C.H."/>
            <person name="Cronin A."/>
            <person name="Davies R.M."/>
            <person name="Doggett J."/>
            <person name="Djikeng A."/>
            <person name="Feldblyum T."/>
            <person name="Field M.C."/>
            <person name="Fraser A."/>
            <person name="Goodhead I."/>
            <person name="Hance Z."/>
            <person name="Harper D."/>
            <person name="Harris B.R."/>
            <person name="Hauser H."/>
            <person name="Hostetler J."/>
            <person name="Ivens A."/>
            <person name="Jagels K."/>
            <person name="Johnson D."/>
            <person name="Johnson J."/>
            <person name="Jones K."/>
            <person name="Kerhornou A.X."/>
            <person name="Koo H."/>
            <person name="Larke N."/>
            <person name="Landfear S."/>
            <person name="Larkin C."/>
            <person name="Leech V."/>
            <person name="Line A."/>
            <person name="Lord A."/>
            <person name="Macleod A."/>
            <person name="Mooney P.J."/>
            <person name="Moule S."/>
            <person name="Martin D.M."/>
            <person name="Morgan G.W."/>
            <person name="Mungall K."/>
            <person name="Norbertczak H."/>
            <person name="Ormond D."/>
            <person name="Pai G."/>
            <person name="Peacock C.S."/>
            <person name="Peterson J."/>
            <person name="Quail M.A."/>
            <person name="Rabbinowitsch E."/>
            <person name="Rajandream M.A."/>
            <person name="Reitter C."/>
            <person name="Salzberg S.L."/>
            <person name="Sanders M."/>
            <person name="Schobel S."/>
            <person name="Sharp S."/>
            <person name="Simmonds M."/>
            <person name="Simpson A.J."/>
            <person name="Tallon L."/>
            <person name="Turner C.M."/>
            <person name="Tait A."/>
            <person name="Tivey A.R."/>
            <person name="Van Aken S."/>
            <person name="Walker D."/>
            <person name="Wanless D."/>
            <person name="Wang S."/>
            <person name="White B."/>
            <person name="White O."/>
            <person name="Whitehead S."/>
            <person name="Woodward J."/>
            <person name="Wortman J."/>
            <person name="Adams M.D."/>
            <person name="Embley T.M."/>
            <person name="Gull K."/>
            <person name="Ullu E."/>
            <person name="Barry J.D."/>
            <person name="Fairlamb A.H."/>
            <person name="Opperdoes F."/>
            <person name="Barrell B.G."/>
            <person name="Donelson J.E."/>
            <person name="Hall N."/>
            <person name="Fraser C.M."/>
            <person name="Melville S.E."/>
            <person name="El-Sayed N.M."/>
        </authorList>
    </citation>
    <scope>NUCLEOTIDE SEQUENCE [LARGE SCALE GENOMIC DNA]</scope>
    <source>
        <strain evidence="2 3">927/4 GUTat10.1</strain>
    </source>
</reference>